<dbReference type="AlphaFoldDB" id="A0A5N5QUG8"/>
<comment type="caution">
    <text evidence="1">The sequence shown here is derived from an EMBL/GenBank/DDBJ whole genome shotgun (WGS) entry which is preliminary data.</text>
</comment>
<dbReference type="EMBL" id="SSOP01000016">
    <property type="protein sequence ID" value="KAB5594816.1"/>
    <property type="molecule type" value="Genomic_DNA"/>
</dbReference>
<proteinExistence type="predicted"/>
<reference evidence="1 2" key="1">
    <citation type="journal article" date="2019" name="Fungal Biol. Biotechnol.">
        <title>Draft genome sequence of fastidious pathogen Ceratobasidium theobromae, which causes vascular-streak dieback in Theobroma cacao.</title>
        <authorList>
            <person name="Ali S.S."/>
            <person name="Asman A."/>
            <person name="Shao J."/>
            <person name="Firmansyah A.P."/>
            <person name="Susilo A.W."/>
            <person name="Rosmana A."/>
            <person name="McMahon P."/>
            <person name="Junaid M."/>
            <person name="Guest D."/>
            <person name="Kheng T.Y."/>
            <person name="Meinhardt L.W."/>
            <person name="Bailey B.A."/>
        </authorList>
    </citation>
    <scope>NUCLEOTIDE SEQUENCE [LARGE SCALE GENOMIC DNA]</scope>
    <source>
        <strain evidence="1 2">CT2</strain>
    </source>
</reference>
<organism evidence="1 2">
    <name type="scientific">Ceratobasidium theobromae</name>
    <dbReference type="NCBI Taxonomy" id="1582974"/>
    <lineage>
        <taxon>Eukaryota</taxon>
        <taxon>Fungi</taxon>
        <taxon>Dikarya</taxon>
        <taxon>Basidiomycota</taxon>
        <taxon>Agaricomycotina</taxon>
        <taxon>Agaricomycetes</taxon>
        <taxon>Cantharellales</taxon>
        <taxon>Ceratobasidiaceae</taxon>
        <taxon>Ceratobasidium</taxon>
    </lineage>
</organism>
<dbReference type="OrthoDB" id="4179406at2759"/>
<sequence length="446" mass="49407">MPPFTRSVTKARLRGVSTPPRTYADRVLSQMQRDSLWDSQAPPRKFSDARGLKDLIEISVVFVVATVLDIAKDIIMISKKPIGWVMATYLTLMALSGTSDLFMSTFMAPVCKLPLVSSQISYCSRDSRRFLPDFPKLASLQTRLEDVMDDSASSSIVAVDIKNSEIAVRDLTTLVKLSSLVAKDSLVDRLNEFVVDAKTAGRSLQRFGGRVGGAVDQIVAMNEYVLKLLESTAKGAQPHLSSGTIQRVLNAVSPIKPAGPHVIAARRKEVEAMWYQATGMMEATVRKLILEAEANILALDKLEGQLDVVNEMVLREDAGIRAQAEELLGELWTKLGGNRRKLHNFRSHRLLLNEIRTYRKRALAHVSSTLVQLQQLSADLDDLRQRVATPALAGEESGIPLEVHIGSMQKGTERLIEGRKRAREREDAYLQKVLSEGNERPTLPGI</sequence>
<protein>
    <submittedName>
        <fullName evidence="1">Uncharacterized protein</fullName>
    </submittedName>
</protein>
<keyword evidence="2" id="KW-1185">Reference proteome</keyword>
<evidence type="ECO:0000313" key="2">
    <source>
        <dbReference type="Proteomes" id="UP000383932"/>
    </source>
</evidence>
<gene>
    <name evidence="1" type="ORF">CTheo_1795</name>
</gene>
<accession>A0A5N5QUG8</accession>
<name>A0A5N5QUG8_9AGAM</name>
<dbReference type="Proteomes" id="UP000383932">
    <property type="component" value="Unassembled WGS sequence"/>
</dbReference>
<evidence type="ECO:0000313" key="1">
    <source>
        <dbReference type="EMBL" id="KAB5594816.1"/>
    </source>
</evidence>